<dbReference type="Pfam" id="PF01904">
    <property type="entry name" value="DUF72"/>
    <property type="match status" value="1"/>
</dbReference>
<organism evidence="1 2">
    <name type="scientific">Candidatus Solincola sediminis</name>
    <dbReference type="NCBI Taxonomy" id="1797199"/>
    <lineage>
        <taxon>Bacteria</taxon>
        <taxon>Bacillati</taxon>
        <taxon>Actinomycetota</taxon>
        <taxon>Candidatus Geothermincolia</taxon>
        <taxon>Candidatus Geothermincolales</taxon>
        <taxon>Candidatus Geothermincolaceae</taxon>
        <taxon>Candidatus Solincola</taxon>
    </lineage>
</organism>
<sequence>MSGQLSRSDLELKVGCCGFPQARRVYYKTFPLVEIQKTFYQLPRVKTSLNWRHEAPAHFEFTLKAWQLITHRPSSPTYRHLQHPIPEKQREAYGSFRPTPEIFQAWKETLDVAKALEAEIVVFQSPSSFGPGPKNMQQMRDFFGSIERDTLKLAWEPRGHWEPEEAGRICRELDLLHVVDPFNCREKSGSVIYWRLNGTGGYRHRYTDQELSKLVTVLRKSKKKKAYVLFNNINMWEDSQRFMELWEKRT</sequence>
<dbReference type="InterPro" id="IPR002763">
    <property type="entry name" value="DUF72"/>
</dbReference>
<proteinExistence type="predicted"/>
<evidence type="ECO:0008006" key="3">
    <source>
        <dbReference type="Google" id="ProtNLM"/>
    </source>
</evidence>
<dbReference type="STRING" id="1797197.A2Y75_07545"/>
<dbReference type="Proteomes" id="UP000177876">
    <property type="component" value="Unassembled WGS sequence"/>
</dbReference>
<comment type="caution">
    <text evidence="1">The sequence shown here is derived from an EMBL/GenBank/DDBJ whole genome shotgun (WGS) entry which is preliminary data.</text>
</comment>
<protein>
    <recommendedName>
        <fullName evidence="3">DUF72 domain-containing protein</fullName>
    </recommendedName>
</protein>
<dbReference type="SUPFAM" id="SSF117396">
    <property type="entry name" value="TM1631-like"/>
    <property type="match status" value="1"/>
</dbReference>
<dbReference type="EMBL" id="MELK01000035">
    <property type="protein sequence ID" value="OFW57313.1"/>
    <property type="molecule type" value="Genomic_DNA"/>
</dbReference>
<dbReference type="PANTHER" id="PTHR30348">
    <property type="entry name" value="UNCHARACTERIZED PROTEIN YECE"/>
    <property type="match status" value="1"/>
</dbReference>
<evidence type="ECO:0000313" key="2">
    <source>
        <dbReference type="Proteomes" id="UP000177876"/>
    </source>
</evidence>
<dbReference type="AlphaFoldDB" id="A0A1F2WKF5"/>
<evidence type="ECO:0000313" key="1">
    <source>
        <dbReference type="EMBL" id="OFW57313.1"/>
    </source>
</evidence>
<reference evidence="1 2" key="1">
    <citation type="journal article" date="2016" name="Nat. Commun.">
        <title>Thousands of microbial genomes shed light on interconnected biogeochemical processes in an aquifer system.</title>
        <authorList>
            <person name="Anantharaman K."/>
            <person name="Brown C.T."/>
            <person name="Hug L.A."/>
            <person name="Sharon I."/>
            <person name="Castelle C.J."/>
            <person name="Probst A.J."/>
            <person name="Thomas B.C."/>
            <person name="Singh A."/>
            <person name="Wilkins M.J."/>
            <person name="Karaoz U."/>
            <person name="Brodie E.L."/>
            <person name="Williams K.H."/>
            <person name="Hubbard S.S."/>
            <person name="Banfield J.F."/>
        </authorList>
    </citation>
    <scope>NUCLEOTIDE SEQUENCE [LARGE SCALE GENOMIC DNA]</scope>
</reference>
<dbReference type="Gene3D" id="3.20.20.410">
    <property type="entry name" value="Protein of unknown function UPF0759"/>
    <property type="match status" value="1"/>
</dbReference>
<gene>
    <name evidence="1" type="ORF">A2Y75_07545</name>
</gene>
<accession>A0A1F2WKF5</accession>
<dbReference type="PANTHER" id="PTHR30348:SF4">
    <property type="entry name" value="DUF72 DOMAIN-CONTAINING PROTEIN"/>
    <property type="match status" value="1"/>
</dbReference>
<dbReference type="InterPro" id="IPR036520">
    <property type="entry name" value="UPF0759_sf"/>
</dbReference>
<name>A0A1F2WKF5_9ACTN</name>